<protein>
    <submittedName>
        <fullName evidence="1">Uncharacterized protein</fullName>
    </submittedName>
</protein>
<dbReference type="RefSeq" id="WP_139798871.1">
    <property type="nucleotide sequence ID" value="NZ_FWXD01000018.1"/>
</dbReference>
<evidence type="ECO:0000313" key="1">
    <source>
        <dbReference type="EMBL" id="SMC27721.1"/>
    </source>
</evidence>
<dbReference type="STRING" id="1121001.SAMN02745857_02956"/>
<gene>
    <name evidence="1" type="ORF">SAMN02745857_02956</name>
</gene>
<evidence type="ECO:0000313" key="2">
    <source>
        <dbReference type="Proteomes" id="UP000192761"/>
    </source>
</evidence>
<dbReference type="Proteomes" id="UP000192761">
    <property type="component" value="Unassembled WGS sequence"/>
</dbReference>
<dbReference type="AlphaFoldDB" id="A0A1W1XVZ6"/>
<accession>A0A1W1XVZ6</accession>
<reference evidence="1 2" key="1">
    <citation type="submission" date="2017-04" db="EMBL/GenBank/DDBJ databases">
        <authorList>
            <person name="Afonso C.L."/>
            <person name="Miller P.J."/>
            <person name="Scott M.A."/>
            <person name="Spackman E."/>
            <person name="Goraichik I."/>
            <person name="Dimitrov K.M."/>
            <person name="Suarez D.L."/>
            <person name="Swayne D.E."/>
        </authorList>
    </citation>
    <scope>NUCLEOTIDE SEQUENCE [LARGE SCALE GENOMIC DNA]</scope>
    <source>
        <strain evidence="1 2">DSM 23236</strain>
    </source>
</reference>
<keyword evidence="2" id="KW-1185">Reference proteome</keyword>
<proteinExistence type="predicted"/>
<dbReference type="EMBL" id="FWXD01000018">
    <property type="protein sequence ID" value="SMC27721.1"/>
    <property type="molecule type" value="Genomic_DNA"/>
</dbReference>
<name>A0A1W1XVZ6_9NEIS</name>
<sequence>MIKDCDMYALVFREFESYYQADELVWEDLAFIELAKNSAYRLSFFAKKGNLQAVVAVLQEARSDKAGKFVEDLERETNVDWREGGNWEVFQNQVDMILKFLDESRERPEC</sequence>
<organism evidence="1 2">
    <name type="scientific">Andreprevotia lacus DSM 23236</name>
    <dbReference type="NCBI Taxonomy" id="1121001"/>
    <lineage>
        <taxon>Bacteria</taxon>
        <taxon>Pseudomonadati</taxon>
        <taxon>Pseudomonadota</taxon>
        <taxon>Betaproteobacteria</taxon>
        <taxon>Neisseriales</taxon>
        <taxon>Chitinibacteraceae</taxon>
        <taxon>Andreprevotia</taxon>
    </lineage>
</organism>